<dbReference type="EMBL" id="MDAL01000031">
    <property type="protein sequence ID" value="PMN90403.1"/>
    <property type="molecule type" value="Genomic_DNA"/>
</dbReference>
<dbReference type="Gene3D" id="1.20.1650.10">
    <property type="entry name" value="PLP-dependent transferases"/>
    <property type="match status" value="1"/>
</dbReference>
<evidence type="ECO:0000256" key="2">
    <source>
        <dbReference type="ARBA" id="ARBA00008954"/>
    </source>
</evidence>
<dbReference type="SUPFAM" id="SSF53383">
    <property type="entry name" value="PLP-dependent transferases"/>
    <property type="match status" value="2"/>
</dbReference>
<dbReference type="Gene3D" id="3.40.640.10">
    <property type="entry name" value="Type I PLP-dependent aspartate aminotransferase-like (Major domain)"/>
    <property type="match status" value="2"/>
</dbReference>
<dbReference type="InterPro" id="IPR010977">
    <property type="entry name" value="Aromatic_deC"/>
</dbReference>
<evidence type="ECO:0000256" key="8">
    <source>
        <dbReference type="PIRSR" id="PIRSR602129-50"/>
    </source>
</evidence>
<dbReference type="InterPro" id="IPR002129">
    <property type="entry name" value="PyrdxlP-dep_de-COase"/>
</dbReference>
<dbReference type="InterPro" id="IPR005814">
    <property type="entry name" value="Aminotrans_3"/>
</dbReference>
<dbReference type="GeneID" id="35870654"/>
<dbReference type="InterPro" id="IPR015421">
    <property type="entry name" value="PyrdxlP-dep_Trfase_major"/>
</dbReference>
<evidence type="ECO:0000313" key="10">
    <source>
        <dbReference type="Proteomes" id="UP000235387"/>
    </source>
</evidence>
<dbReference type="PANTHER" id="PTHR43552:SF1">
    <property type="entry name" value="DIAMINOBUTYRATE--2-OXOGLUTARATE AMINOTRANSFERASE"/>
    <property type="match status" value="1"/>
</dbReference>
<dbReference type="InterPro" id="IPR015424">
    <property type="entry name" value="PyrdxlP-dep_Trfase"/>
</dbReference>
<gene>
    <name evidence="9" type="ORF">BCT23_20155</name>
</gene>
<comment type="caution">
    <text evidence="9">The sequence shown here is derived from an EMBL/GenBank/DDBJ whole genome shotgun (WGS) entry which is preliminary data.</text>
</comment>
<evidence type="ECO:0000256" key="4">
    <source>
        <dbReference type="ARBA" id="ARBA00022576"/>
    </source>
</evidence>
<proteinExistence type="inferred from homology"/>
<dbReference type="AlphaFoldDB" id="A0A2N7L8A5"/>
<keyword evidence="4 9" id="KW-0032">Aminotransferase</keyword>
<dbReference type="Proteomes" id="UP000235387">
    <property type="component" value="Unassembled WGS sequence"/>
</dbReference>
<dbReference type="GO" id="GO:0016831">
    <property type="term" value="F:carboxy-lyase activity"/>
    <property type="evidence" value="ECO:0007669"/>
    <property type="project" value="InterPro"/>
</dbReference>
<keyword evidence="7" id="KW-0456">Lyase</keyword>
<dbReference type="STRING" id="1190603.A1OO_05685"/>
<dbReference type="GO" id="GO:0006520">
    <property type="term" value="P:amino acid metabolic process"/>
    <property type="evidence" value="ECO:0007669"/>
    <property type="project" value="InterPro"/>
</dbReference>
<dbReference type="InterPro" id="IPR021115">
    <property type="entry name" value="Pyridoxal-P_BS"/>
</dbReference>
<name>A0A2N7L8A5_9GAMM</name>
<feature type="modified residue" description="N6-(pyridoxal phosphate)lysine" evidence="8">
    <location>
        <position position="792"/>
    </location>
</feature>
<sequence length="971" mass="105933">MNIVIMNYTTDTLGENIESPIPVLQGLHDLTPDELLLSQEHYESEVRSYPRRLPVAIAKASGVLVEDSRGQTYLDCLAGAGTLTLGYNHPEINQALIEQLNAGIPYQTLDITTPAKDHFIRELMAFLPQDFSENTKVQFCGPSGADAVEAAIKLAKQTTGRNTIAAFHGAYHGMTNGTMAMMGNLGTKSRRQGLMADVHFLPFPYDLRCPFGLQGEQGARQGLRYIERMLADDESGVQKPAAIIVEPVQGEGGVIPAPAFWLQELRRITEENGILLIFDEIQCGIGKTGEHFAFEESGVKPDILCLSKAVGGGLPMSLLVFDKEIDTWLPGEHTGTFRGNQLAMVSGAKAMEIIRRDNLANKAKITGDYLRRGLEKIALTTSCIAEVRGKGLMLGVEICDPEGGKNKFGEPLSAPELTIAIQRAALERGLIIEKGGREGSVLRFLPPIIITFEQIDFALKALQDAIESLVEPTQAVQPADTLQQNWRDHFIHTGKDGAESFEAAMNATTQALKKIFENTESPYSGIDPTVLASQIRHANLGETPQSLDDVIEETSELIAKNSIIVQHPHCIAHLHTPPLIPAVAAEAFITALNQSMDSWDQASAATFVEQEVTDWLCQRFGFDEKADGVFTSGGTQSNLMGLLMARDNAIEKISGTDVQKDGLPDYADKLRVISSKNSHFTMQKSASLLGLGEHAVICVDTYSDGTMDIESADATLAALKAEGLIPFAITGTAGTTDHGAIDDLDDVAMLAEKHGLWMHVDAAYGGALMLSRHHARLEGIERADSLTIDFHKMFFQPISCGAVILKDKNHFGYIRHHADYLNREEDVLPNLVDKSIATTRRFDALKLWMTLQNVGPQALGSMVDHLLNQTQLVADMVNNRSQFELLAAPCLSTVLFRYVGVNQGLDLDYLNKQIRLDALVKGRAVVGETVVDGNVALKFTLLNPCLKLSDFDSLLNELESLADDAVKQVQG</sequence>
<dbReference type="GO" id="GO:0008483">
    <property type="term" value="F:transaminase activity"/>
    <property type="evidence" value="ECO:0007669"/>
    <property type="project" value="UniProtKB-KW"/>
</dbReference>
<evidence type="ECO:0000313" key="9">
    <source>
        <dbReference type="EMBL" id="PMN90403.1"/>
    </source>
</evidence>
<dbReference type="Gene3D" id="3.90.1150.10">
    <property type="entry name" value="Aspartate Aminotransferase, domain 1"/>
    <property type="match status" value="2"/>
</dbReference>
<comment type="similarity">
    <text evidence="2">Belongs to the class-III pyridoxal-phosphate-dependent aminotransferase family.</text>
</comment>
<dbReference type="FunFam" id="3.40.640.10:FF:000004">
    <property type="entry name" value="Acetylornithine aminotransferase"/>
    <property type="match status" value="1"/>
</dbReference>
<dbReference type="RefSeq" id="WP_039735468.1">
    <property type="nucleotide sequence ID" value="NZ_AJYF02000032.1"/>
</dbReference>
<dbReference type="PRINTS" id="PR00800">
    <property type="entry name" value="YHDCRBOXLASE"/>
</dbReference>
<dbReference type="PROSITE" id="PS00392">
    <property type="entry name" value="DDC_GAD_HDC_YDC"/>
    <property type="match status" value="1"/>
</dbReference>
<keyword evidence="6 8" id="KW-0663">Pyridoxal phosphate</keyword>
<evidence type="ECO:0000256" key="1">
    <source>
        <dbReference type="ARBA" id="ARBA00001933"/>
    </source>
</evidence>
<dbReference type="PANTHER" id="PTHR43552">
    <property type="entry name" value="DIAMINOBUTYRATE--2-OXOGLUTARATE AMINOTRANSFERASE"/>
    <property type="match status" value="1"/>
</dbReference>
<comment type="cofactor">
    <cofactor evidence="1 8">
        <name>pyridoxal 5'-phosphate</name>
        <dbReference type="ChEBI" id="CHEBI:597326"/>
    </cofactor>
</comment>
<keyword evidence="5 9" id="KW-0808">Transferase</keyword>
<protein>
    <submittedName>
        <fullName evidence="9">Aminotransferase class III</fullName>
    </submittedName>
</protein>
<evidence type="ECO:0000256" key="5">
    <source>
        <dbReference type="ARBA" id="ARBA00022679"/>
    </source>
</evidence>
<comment type="similarity">
    <text evidence="3">Belongs to the group II decarboxylase family.</text>
</comment>
<dbReference type="GO" id="GO:0030170">
    <property type="term" value="F:pyridoxal phosphate binding"/>
    <property type="evidence" value="ECO:0007669"/>
    <property type="project" value="InterPro"/>
</dbReference>
<dbReference type="Pfam" id="PF00202">
    <property type="entry name" value="Aminotran_3"/>
    <property type="match status" value="1"/>
</dbReference>
<reference evidence="10" key="1">
    <citation type="submission" date="2016-07" db="EMBL/GenBank/DDBJ databases">
        <title>Nontailed viruses are major unrecognized killers of bacteria in the ocean.</title>
        <authorList>
            <person name="Kauffman K."/>
            <person name="Hussain F."/>
            <person name="Yang J."/>
            <person name="Arevalo P."/>
            <person name="Brown J."/>
            <person name="Cutler M."/>
            <person name="Kelly L."/>
            <person name="Polz M.F."/>
        </authorList>
    </citation>
    <scope>NUCLEOTIDE SEQUENCE [LARGE SCALE GENOMIC DNA]</scope>
    <source>
        <strain evidence="10">10N.261.45.A10</strain>
    </source>
</reference>
<dbReference type="CDD" id="cd00610">
    <property type="entry name" value="OAT_like"/>
    <property type="match status" value="1"/>
</dbReference>
<dbReference type="Pfam" id="PF00282">
    <property type="entry name" value="Pyridoxal_deC"/>
    <property type="match status" value="1"/>
</dbReference>
<dbReference type="GO" id="GO:0019752">
    <property type="term" value="P:carboxylic acid metabolic process"/>
    <property type="evidence" value="ECO:0007669"/>
    <property type="project" value="InterPro"/>
</dbReference>
<evidence type="ECO:0000256" key="7">
    <source>
        <dbReference type="ARBA" id="ARBA00023239"/>
    </source>
</evidence>
<dbReference type="CDD" id="cd06450">
    <property type="entry name" value="DOPA_deC_like"/>
    <property type="match status" value="1"/>
</dbReference>
<evidence type="ECO:0000256" key="3">
    <source>
        <dbReference type="ARBA" id="ARBA00009533"/>
    </source>
</evidence>
<evidence type="ECO:0000256" key="6">
    <source>
        <dbReference type="ARBA" id="ARBA00022898"/>
    </source>
</evidence>
<accession>A0A2N7L8A5</accession>
<dbReference type="NCBIfam" id="TIGR00709">
    <property type="entry name" value="dat"/>
    <property type="match status" value="1"/>
</dbReference>
<dbReference type="InterPro" id="IPR015422">
    <property type="entry name" value="PyrdxlP-dep_Trfase_small"/>
</dbReference>
<dbReference type="InterPro" id="IPR004637">
    <property type="entry name" value="Dat"/>
</dbReference>
<organism evidence="9 10">
    <name type="scientific">Enterovibrio norvegicus</name>
    <dbReference type="NCBI Taxonomy" id="188144"/>
    <lineage>
        <taxon>Bacteria</taxon>
        <taxon>Pseudomonadati</taxon>
        <taxon>Pseudomonadota</taxon>
        <taxon>Gammaproteobacteria</taxon>
        <taxon>Vibrionales</taxon>
        <taxon>Vibrionaceae</taxon>
        <taxon>Enterovibrio</taxon>
    </lineage>
</organism>